<organism evidence="2 3">
    <name type="scientific">Strongylocentrotus purpuratus</name>
    <name type="common">Purple sea urchin</name>
    <dbReference type="NCBI Taxonomy" id="7668"/>
    <lineage>
        <taxon>Eukaryota</taxon>
        <taxon>Metazoa</taxon>
        <taxon>Echinodermata</taxon>
        <taxon>Eleutherozoa</taxon>
        <taxon>Echinozoa</taxon>
        <taxon>Echinoidea</taxon>
        <taxon>Euechinoidea</taxon>
        <taxon>Echinacea</taxon>
        <taxon>Camarodonta</taxon>
        <taxon>Echinidea</taxon>
        <taxon>Strongylocentrotidae</taxon>
        <taxon>Strongylocentrotus</taxon>
    </lineage>
</organism>
<evidence type="ECO:0000256" key="1">
    <source>
        <dbReference type="SAM" id="Phobius"/>
    </source>
</evidence>
<reference evidence="3" key="1">
    <citation type="submission" date="2015-02" db="EMBL/GenBank/DDBJ databases">
        <title>Genome sequencing for Strongylocentrotus purpuratus.</title>
        <authorList>
            <person name="Murali S."/>
            <person name="Liu Y."/>
            <person name="Vee V."/>
            <person name="English A."/>
            <person name="Wang M."/>
            <person name="Skinner E."/>
            <person name="Han Y."/>
            <person name="Muzny D.M."/>
            <person name="Worley K.C."/>
            <person name="Gibbs R.A."/>
        </authorList>
    </citation>
    <scope>NUCLEOTIDE SEQUENCE</scope>
</reference>
<keyword evidence="3" id="KW-1185">Reference proteome</keyword>
<accession>A0A7M7GG56</accession>
<name>A0A7M7GG56_STRPU</name>
<keyword evidence="1" id="KW-0472">Membrane</keyword>
<dbReference type="KEGG" id="spu:100889625"/>
<dbReference type="AlphaFoldDB" id="A0A7M7GG56"/>
<dbReference type="RefSeq" id="XP_003726841.2">
    <property type="nucleotide sequence ID" value="XM_003726793.3"/>
</dbReference>
<evidence type="ECO:0000313" key="3">
    <source>
        <dbReference type="Proteomes" id="UP000007110"/>
    </source>
</evidence>
<protein>
    <submittedName>
        <fullName evidence="2">Uncharacterized protein</fullName>
    </submittedName>
</protein>
<feature type="transmembrane region" description="Helical" evidence="1">
    <location>
        <begin position="108"/>
        <end position="131"/>
    </location>
</feature>
<evidence type="ECO:0000313" key="2">
    <source>
        <dbReference type="EnsemblMetazoa" id="XP_003726841"/>
    </source>
</evidence>
<dbReference type="GeneID" id="100889625"/>
<dbReference type="InParanoid" id="A0A7M7GG56"/>
<proteinExistence type="predicted"/>
<reference evidence="2" key="2">
    <citation type="submission" date="2021-01" db="UniProtKB">
        <authorList>
            <consortium name="EnsemblMetazoa"/>
        </authorList>
    </citation>
    <scope>IDENTIFICATION</scope>
</reference>
<dbReference type="Proteomes" id="UP000007110">
    <property type="component" value="Unassembled WGS sequence"/>
</dbReference>
<keyword evidence="1" id="KW-0812">Transmembrane</keyword>
<keyword evidence="1" id="KW-1133">Transmembrane helix</keyword>
<sequence length="204" mass="22827">MCRTCTSLPNFASKCAALCGRGLYRDSNNTCTQCPDCEMAGNSTMTKTPTECQKFTDLCLKCSYSSSSKSQHCRSCHSSSFKWNCTQITSPGEQPAKAGSGNKRFRNYYVYVAAGGGALLCTALISTIIFMKKRQSLQKPIMPLWTIELKQDDQVSFTDYNDVDVMYLDDSYLMEPSEVFTTSTDSMDERIGYKDERKGYNTLS</sequence>
<dbReference type="EnsemblMetazoa" id="XM_003726793">
    <property type="protein sequence ID" value="XP_003726841"/>
    <property type="gene ID" value="LOC100889625"/>
</dbReference>